<name>A0A075TYB9_9LACO</name>
<evidence type="ECO:0000313" key="6">
    <source>
        <dbReference type="EMBL" id="AIM62645.1"/>
    </source>
</evidence>
<feature type="transmembrane region" description="Helical" evidence="5">
    <location>
        <begin position="169"/>
        <end position="191"/>
    </location>
</feature>
<organism evidence="6 7">
    <name type="scientific">Weissella ceti</name>
    <dbReference type="NCBI Taxonomy" id="759620"/>
    <lineage>
        <taxon>Bacteria</taxon>
        <taxon>Bacillati</taxon>
        <taxon>Bacillota</taxon>
        <taxon>Bacilli</taxon>
        <taxon>Lactobacillales</taxon>
        <taxon>Lactobacillaceae</taxon>
        <taxon>Weissella</taxon>
    </lineage>
</organism>
<evidence type="ECO:0000256" key="5">
    <source>
        <dbReference type="RuleBase" id="RU363041"/>
    </source>
</evidence>
<evidence type="ECO:0000256" key="2">
    <source>
        <dbReference type="ARBA" id="ARBA00022692"/>
    </source>
</evidence>
<feature type="transmembrane region" description="Helical" evidence="5">
    <location>
        <begin position="211"/>
        <end position="233"/>
    </location>
</feature>
<dbReference type="EMBL" id="CP009223">
    <property type="protein sequence ID" value="AIM62645.1"/>
    <property type="molecule type" value="Genomic_DNA"/>
</dbReference>
<keyword evidence="2 5" id="KW-0812">Transmembrane</keyword>
<evidence type="ECO:0000256" key="1">
    <source>
        <dbReference type="ARBA" id="ARBA00004141"/>
    </source>
</evidence>
<gene>
    <name evidence="6" type="ORF">WS74_0393</name>
</gene>
<comment type="similarity">
    <text evidence="5">Belongs to the 4-toluene sulfonate uptake permease (TSUP) (TC 2.A.102) family.</text>
</comment>
<dbReference type="InterPro" id="IPR002781">
    <property type="entry name" value="TM_pro_TauE-like"/>
</dbReference>
<feature type="transmembrane region" description="Helical" evidence="5">
    <location>
        <begin position="82"/>
        <end position="100"/>
    </location>
</feature>
<sequence>MTEEIILNILKFILLGALVGIGGIIVYQIRKQKINVRERFGKGFVIGLFADFGDTLGIGSFATTTTMFKATKWLDDDRKLPGTMTVAHAIPVFVEALLFLTAVKVEALTLVSMTLAAVVGAFVGTRVTANWNVRKVQRFLSIALVIAAIAMLIKLLFHPGMDASTDVHGLHGWLLVLGIGVNFCLGIFMTMGLGNYTPELIFFSLVGMNPLVAFPIMMMDAAMIFMTSAVAFIRSGRVEWRGVPGIIIGGVIGVLLAVQVVNYIDVTVLSYLIVGLSVYTASTLWRDSKKPLPETTENV</sequence>
<feature type="transmembrane region" description="Helical" evidence="5">
    <location>
        <begin position="41"/>
        <end position="62"/>
    </location>
</feature>
<dbReference type="PANTHER" id="PTHR43483:SF3">
    <property type="entry name" value="MEMBRANE TRANSPORTER PROTEIN HI_0806-RELATED"/>
    <property type="match status" value="1"/>
</dbReference>
<dbReference type="PANTHER" id="PTHR43483">
    <property type="entry name" value="MEMBRANE TRANSPORTER PROTEIN HI_0806-RELATED"/>
    <property type="match status" value="1"/>
</dbReference>
<dbReference type="AlphaFoldDB" id="A0A075TYB9"/>
<feature type="transmembrane region" description="Helical" evidence="5">
    <location>
        <begin position="139"/>
        <end position="157"/>
    </location>
</feature>
<dbReference type="PATRIC" id="fig|759620.7.peg.379"/>
<feature type="transmembrane region" description="Helical" evidence="5">
    <location>
        <begin position="6"/>
        <end position="29"/>
    </location>
</feature>
<dbReference type="KEGG" id="wce:WS08_0392"/>
<feature type="transmembrane region" description="Helical" evidence="5">
    <location>
        <begin position="245"/>
        <end position="262"/>
    </location>
</feature>
<feature type="transmembrane region" description="Helical" evidence="5">
    <location>
        <begin position="268"/>
        <end position="285"/>
    </location>
</feature>
<proteinExistence type="inferred from homology"/>
<dbReference type="STRING" id="759620.WS105_0390"/>
<keyword evidence="5" id="KW-1003">Cell membrane</keyword>
<evidence type="ECO:0000256" key="4">
    <source>
        <dbReference type="ARBA" id="ARBA00023136"/>
    </source>
</evidence>
<accession>A0A075TYB9</accession>
<dbReference type="RefSeq" id="WP_009764970.1">
    <property type="nucleotide sequence ID" value="NZ_CP009223.1"/>
</dbReference>
<comment type="subcellular location">
    <subcellularLocation>
        <location evidence="5">Cell membrane</location>
        <topology evidence="5">Multi-pass membrane protein</topology>
    </subcellularLocation>
    <subcellularLocation>
        <location evidence="1">Membrane</location>
        <topology evidence="1">Multi-pass membrane protein</topology>
    </subcellularLocation>
</comment>
<reference evidence="7" key="2">
    <citation type="submission" date="2014-08" db="EMBL/GenBank/DDBJ databases">
        <title>Complete genome of Weissella ceti strain WS74 isolated from diseased rainbow trout in Brazil.</title>
        <authorList>
            <person name="Figueiredo H.C.P."/>
            <person name="Leal C.A.G."/>
            <person name="Pereira F.L."/>
            <person name="Soares S.C."/>
            <person name="Dorella F.A."/>
            <person name="Carvalho A.F."/>
            <person name="Azevedo V.A.C."/>
        </authorList>
    </citation>
    <scope>NUCLEOTIDE SEQUENCE [LARGE SCALE GENOMIC DNA]</scope>
    <source>
        <strain evidence="7">WS74</strain>
    </source>
</reference>
<dbReference type="Pfam" id="PF01925">
    <property type="entry name" value="TauE"/>
    <property type="match status" value="1"/>
</dbReference>
<keyword evidence="7" id="KW-1185">Reference proteome</keyword>
<dbReference type="Proteomes" id="UP000029079">
    <property type="component" value="Chromosome"/>
</dbReference>
<feature type="transmembrane region" description="Helical" evidence="5">
    <location>
        <begin position="107"/>
        <end position="127"/>
    </location>
</feature>
<evidence type="ECO:0000256" key="3">
    <source>
        <dbReference type="ARBA" id="ARBA00022989"/>
    </source>
</evidence>
<reference evidence="6 7" key="1">
    <citation type="journal article" date="2014" name="Genome Announc.">
        <title>Complete Genome Sequences of Fish Pathogenic Weissella ceti Strains WS74 and WS105.</title>
        <authorList>
            <person name="Figueiredo H.C."/>
            <person name="Leal C.A."/>
            <person name="Dorella F.A."/>
            <person name="Carvalho A.F."/>
            <person name="Soares S.C."/>
            <person name="Pereira F.L."/>
            <person name="Azevedo V.A."/>
        </authorList>
    </citation>
    <scope>NUCLEOTIDE SEQUENCE [LARGE SCALE GENOMIC DNA]</scope>
    <source>
        <strain evidence="6 7">WS74</strain>
    </source>
</reference>
<keyword evidence="3 5" id="KW-1133">Transmembrane helix</keyword>
<dbReference type="KEGG" id="wci:WS105_0390"/>
<dbReference type="KEGG" id="wct:WS74_0393"/>
<dbReference type="OrthoDB" id="357960at2"/>
<protein>
    <recommendedName>
        <fullName evidence="5">Probable membrane transporter protein</fullName>
    </recommendedName>
</protein>
<keyword evidence="4 5" id="KW-0472">Membrane</keyword>
<dbReference type="GO" id="GO:0005886">
    <property type="term" value="C:plasma membrane"/>
    <property type="evidence" value="ECO:0007669"/>
    <property type="project" value="UniProtKB-SubCell"/>
</dbReference>
<evidence type="ECO:0000313" key="7">
    <source>
        <dbReference type="Proteomes" id="UP000029079"/>
    </source>
</evidence>